<dbReference type="InterPro" id="IPR010119">
    <property type="entry name" value="Gluconeogen_factor"/>
</dbReference>
<keyword evidence="4" id="KW-1185">Reference proteome</keyword>
<accession>A0ABP7VH97</accession>
<dbReference type="EMBL" id="BAAAZG010000012">
    <property type="protein sequence ID" value="GAA4067272.1"/>
    <property type="molecule type" value="Genomic_DNA"/>
</dbReference>
<dbReference type="PANTHER" id="PTHR30135:SF3">
    <property type="entry name" value="GLUCONEOGENESIS FACTOR-RELATED"/>
    <property type="match status" value="1"/>
</dbReference>
<keyword evidence="1 2" id="KW-0963">Cytoplasm</keyword>
<sequence>MNPPGPRVVALGGGHGLYASLSALRRVTERLCAVVTVADDGGSSGRLRRELGVLPPGDLRMALAALCGDDEWGRTWRDVVQHRFRSEGALHEHAVGNLLIVALWELLGAQALTNGAPADSAPPADALPDGALTDGALTDEALTDEALTRAAVSAAGSAAVARTFEPAPAPGAGAGAGAPVTDPTVAGLDWVGRLLGAHGRVLPMASVPLDIVAQVRGADPAAPDAVTEVKGQVACAKTPGKVLSVSLVPADPPACPDAVRAVEEADWVVFGPGSWFTSVLPHLKVPELARALTETKARRVVALNLAPQPGETDDFSPQTHLEVLQDHAPDLRVDVVVADRGVVDDPAALDKAVQDLGGRLLLADVAADDGSPRHDPARLAQAFVKIFRE</sequence>
<evidence type="ECO:0000313" key="4">
    <source>
        <dbReference type="Proteomes" id="UP001500683"/>
    </source>
</evidence>
<dbReference type="RefSeq" id="WP_344944789.1">
    <property type="nucleotide sequence ID" value="NZ_BAAAZG010000012.1"/>
</dbReference>
<dbReference type="Pfam" id="PF01933">
    <property type="entry name" value="CofD"/>
    <property type="match status" value="2"/>
</dbReference>
<proteinExistence type="inferred from homology"/>
<name>A0ABP7VH97_9ACTN</name>
<dbReference type="Gene3D" id="3.40.50.10680">
    <property type="entry name" value="CofD-like domains"/>
    <property type="match status" value="2"/>
</dbReference>
<comment type="caution">
    <text evidence="3">The sequence shown here is derived from an EMBL/GenBank/DDBJ whole genome shotgun (WGS) entry which is preliminary data.</text>
</comment>
<dbReference type="InterPro" id="IPR002882">
    <property type="entry name" value="CofD"/>
</dbReference>
<reference evidence="4" key="1">
    <citation type="journal article" date="2019" name="Int. J. Syst. Evol. Microbiol.">
        <title>The Global Catalogue of Microorganisms (GCM) 10K type strain sequencing project: providing services to taxonomists for standard genome sequencing and annotation.</title>
        <authorList>
            <consortium name="The Broad Institute Genomics Platform"/>
            <consortium name="The Broad Institute Genome Sequencing Center for Infectious Disease"/>
            <person name="Wu L."/>
            <person name="Ma J."/>
        </authorList>
    </citation>
    <scope>NUCLEOTIDE SEQUENCE [LARGE SCALE GENOMIC DNA]</scope>
    <source>
        <strain evidence="4">JCM 16702</strain>
    </source>
</reference>
<comment type="similarity">
    <text evidence="2">Belongs to the gluconeogenesis factor family.</text>
</comment>
<dbReference type="SUPFAM" id="SSF142338">
    <property type="entry name" value="CofD-like"/>
    <property type="match status" value="2"/>
</dbReference>
<dbReference type="CDD" id="cd07187">
    <property type="entry name" value="YvcK_like"/>
    <property type="match status" value="1"/>
</dbReference>
<protein>
    <recommendedName>
        <fullName evidence="2">Putative gluconeogenesis factor</fullName>
    </recommendedName>
</protein>
<evidence type="ECO:0000256" key="1">
    <source>
        <dbReference type="ARBA" id="ARBA00022490"/>
    </source>
</evidence>
<evidence type="ECO:0000313" key="3">
    <source>
        <dbReference type="EMBL" id="GAA4067272.1"/>
    </source>
</evidence>
<gene>
    <name evidence="3" type="ORF">GCM10022214_22350</name>
</gene>
<dbReference type="PANTHER" id="PTHR30135">
    <property type="entry name" value="UNCHARACTERIZED PROTEIN YVCK-RELATED"/>
    <property type="match status" value="1"/>
</dbReference>
<comment type="subcellular location">
    <subcellularLocation>
        <location evidence="2">Cytoplasm</location>
    </subcellularLocation>
</comment>
<organism evidence="3 4">
    <name type="scientific">Actinomadura miaoliensis</name>
    <dbReference type="NCBI Taxonomy" id="430685"/>
    <lineage>
        <taxon>Bacteria</taxon>
        <taxon>Bacillati</taxon>
        <taxon>Actinomycetota</taxon>
        <taxon>Actinomycetes</taxon>
        <taxon>Streptosporangiales</taxon>
        <taxon>Thermomonosporaceae</taxon>
        <taxon>Actinomadura</taxon>
    </lineage>
</organism>
<dbReference type="Proteomes" id="UP001500683">
    <property type="component" value="Unassembled WGS sequence"/>
</dbReference>
<evidence type="ECO:0000256" key="2">
    <source>
        <dbReference type="HAMAP-Rule" id="MF_00973"/>
    </source>
</evidence>
<comment type="function">
    <text evidence="2">Required for morphogenesis under gluconeogenic growth conditions.</text>
</comment>
<dbReference type="InterPro" id="IPR038136">
    <property type="entry name" value="CofD-like_dom_sf"/>
</dbReference>
<dbReference type="HAMAP" id="MF_00973">
    <property type="entry name" value="Gluconeogen_factor"/>
    <property type="match status" value="1"/>
</dbReference>